<dbReference type="STRING" id="633194.SAMN05421759_1232"/>
<evidence type="ECO:0000313" key="3">
    <source>
        <dbReference type="Proteomes" id="UP000186684"/>
    </source>
</evidence>
<reference evidence="3" key="1">
    <citation type="submission" date="2017-01" db="EMBL/GenBank/DDBJ databases">
        <authorList>
            <person name="Varghese N."/>
            <person name="Submissions S."/>
        </authorList>
    </citation>
    <scope>NUCLEOTIDE SEQUENCE [LARGE SCALE GENOMIC DNA]</scope>
    <source>
        <strain evidence="3">DSM 29430</strain>
    </source>
</reference>
<accession>A0A1N7PYJ7</accession>
<evidence type="ECO:0000256" key="1">
    <source>
        <dbReference type="SAM" id="MobiDB-lite"/>
    </source>
</evidence>
<dbReference type="EMBL" id="FTOQ01000023">
    <property type="protein sequence ID" value="SIT15723.1"/>
    <property type="molecule type" value="Genomic_DNA"/>
</dbReference>
<proteinExistence type="predicted"/>
<sequence>MQINAFIAPGAPVAFGAIPTTPLRPAPDATRLAAPTKTDDTALGDQRGRSPTEATLPKSRTDADGDHVAPPTIMQLKLAAIRSEIQSERRDAEPGDASSGPGATSPYAASASATEPVRAAE</sequence>
<protein>
    <submittedName>
        <fullName evidence="2">Uncharacterized protein</fullName>
    </submittedName>
</protein>
<gene>
    <name evidence="2" type="ORF">SAMN05421759_1232</name>
</gene>
<feature type="compositionally biased region" description="Low complexity" evidence="1">
    <location>
        <begin position="97"/>
        <end position="114"/>
    </location>
</feature>
<dbReference type="AlphaFoldDB" id="A0A1N7PYJ7"/>
<name>A0A1N7PYJ7_9RHOB</name>
<dbReference type="RefSeq" id="WP_076450934.1">
    <property type="nucleotide sequence ID" value="NZ_FTOQ01000023.1"/>
</dbReference>
<dbReference type="Proteomes" id="UP000186684">
    <property type="component" value="Unassembled WGS sequence"/>
</dbReference>
<evidence type="ECO:0000313" key="2">
    <source>
        <dbReference type="EMBL" id="SIT15723.1"/>
    </source>
</evidence>
<feature type="region of interest" description="Disordered" evidence="1">
    <location>
        <begin position="9"/>
        <end position="121"/>
    </location>
</feature>
<keyword evidence="3" id="KW-1185">Reference proteome</keyword>
<organism evidence="2 3">
    <name type="scientific">Roseivivax lentus</name>
    <dbReference type="NCBI Taxonomy" id="633194"/>
    <lineage>
        <taxon>Bacteria</taxon>
        <taxon>Pseudomonadati</taxon>
        <taxon>Pseudomonadota</taxon>
        <taxon>Alphaproteobacteria</taxon>
        <taxon>Rhodobacterales</taxon>
        <taxon>Roseobacteraceae</taxon>
        <taxon>Roseivivax</taxon>
    </lineage>
</organism>